<protein>
    <submittedName>
        <fullName evidence="2">Uncharacterized protein</fullName>
    </submittedName>
</protein>
<organism evidence="2">
    <name type="scientific">Ignisphaera aggregans</name>
    <dbReference type="NCBI Taxonomy" id="334771"/>
    <lineage>
        <taxon>Archaea</taxon>
        <taxon>Thermoproteota</taxon>
        <taxon>Thermoprotei</taxon>
        <taxon>Desulfurococcales</taxon>
        <taxon>Desulfurococcaceae</taxon>
        <taxon>Ignisphaera</taxon>
    </lineage>
</organism>
<gene>
    <name evidence="2" type="ORF">ENL47_03980</name>
</gene>
<evidence type="ECO:0000256" key="1">
    <source>
        <dbReference type="SAM" id="Phobius"/>
    </source>
</evidence>
<keyword evidence="1" id="KW-1133">Transmembrane helix</keyword>
<feature type="transmembrane region" description="Helical" evidence="1">
    <location>
        <begin position="40"/>
        <end position="59"/>
    </location>
</feature>
<dbReference type="EMBL" id="DRUB01000073">
    <property type="protein sequence ID" value="HHR95980.1"/>
    <property type="molecule type" value="Genomic_DNA"/>
</dbReference>
<sequence>MVSAIVWVVVDILACVVVLNTIVVIDFVTVVVVGTVSIEGVVIVEVVVLNSVTVLILVVRWCEARPLAKAEIITKATTIAIDSSLLPREPTKLDISRVENLSF</sequence>
<name>A0A7C5YYZ4_9CREN</name>
<dbReference type="AlphaFoldDB" id="A0A7C5YYZ4"/>
<proteinExistence type="predicted"/>
<comment type="caution">
    <text evidence="2">The sequence shown here is derived from an EMBL/GenBank/DDBJ whole genome shotgun (WGS) entry which is preliminary data.</text>
</comment>
<keyword evidence="1" id="KW-0812">Transmembrane</keyword>
<reference evidence="2" key="1">
    <citation type="journal article" date="2020" name="mSystems">
        <title>Genome- and Community-Level Interaction Insights into Carbon Utilization and Element Cycling Functions of Hydrothermarchaeota in Hydrothermal Sediment.</title>
        <authorList>
            <person name="Zhou Z."/>
            <person name="Liu Y."/>
            <person name="Xu W."/>
            <person name="Pan J."/>
            <person name="Luo Z.H."/>
            <person name="Li M."/>
        </authorList>
    </citation>
    <scope>NUCLEOTIDE SEQUENCE [LARGE SCALE GENOMIC DNA]</scope>
    <source>
        <strain evidence="2">SpSt-1</strain>
    </source>
</reference>
<evidence type="ECO:0000313" key="2">
    <source>
        <dbReference type="EMBL" id="HHR95980.1"/>
    </source>
</evidence>
<feature type="transmembrane region" description="Helical" evidence="1">
    <location>
        <begin position="12"/>
        <end position="34"/>
    </location>
</feature>
<keyword evidence="1" id="KW-0472">Membrane</keyword>
<accession>A0A7C5YYZ4</accession>